<dbReference type="PANTHER" id="PTHR42879:SF2">
    <property type="entry name" value="3-OXOACYL-[ACYL-CARRIER-PROTEIN] REDUCTASE FABG"/>
    <property type="match status" value="1"/>
</dbReference>
<evidence type="ECO:0000256" key="2">
    <source>
        <dbReference type="ARBA" id="ARBA00023002"/>
    </source>
</evidence>
<dbReference type="FunFam" id="3.40.50.720:FF:000173">
    <property type="entry name" value="3-oxoacyl-[acyl-carrier protein] reductase"/>
    <property type="match status" value="1"/>
</dbReference>
<dbReference type="PRINTS" id="PR00080">
    <property type="entry name" value="SDRFAMILY"/>
</dbReference>
<dbReference type="Gene3D" id="3.40.50.720">
    <property type="entry name" value="NAD(P)-binding Rossmann-like Domain"/>
    <property type="match status" value="1"/>
</dbReference>
<proteinExistence type="inferred from homology"/>
<reference evidence="3 4" key="1">
    <citation type="submission" date="2020-08" db="EMBL/GenBank/DDBJ databases">
        <title>Sequencing the genomes of 1000 actinobacteria strains.</title>
        <authorList>
            <person name="Klenk H.-P."/>
        </authorList>
    </citation>
    <scope>NUCLEOTIDE SEQUENCE [LARGE SCALE GENOMIC DNA]</scope>
    <source>
        <strain evidence="3 4">DSM 44786</strain>
    </source>
</reference>
<dbReference type="InterPro" id="IPR036291">
    <property type="entry name" value="NAD(P)-bd_dom_sf"/>
</dbReference>
<accession>A0A7W7SIQ2</accession>
<evidence type="ECO:0000313" key="4">
    <source>
        <dbReference type="Proteomes" id="UP000573327"/>
    </source>
</evidence>
<keyword evidence="4" id="KW-1185">Reference proteome</keyword>
<dbReference type="EMBL" id="JACHJR010000001">
    <property type="protein sequence ID" value="MBB4951213.1"/>
    <property type="molecule type" value="Genomic_DNA"/>
</dbReference>
<dbReference type="InterPro" id="IPR050259">
    <property type="entry name" value="SDR"/>
</dbReference>
<evidence type="ECO:0000256" key="1">
    <source>
        <dbReference type="ARBA" id="ARBA00006484"/>
    </source>
</evidence>
<keyword evidence="2 3" id="KW-0560">Oxidoreductase</keyword>
<dbReference type="SUPFAM" id="SSF51735">
    <property type="entry name" value="NAD(P)-binding Rossmann-fold domains"/>
    <property type="match status" value="1"/>
</dbReference>
<dbReference type="GO" id="GO:0004316">
    <property type="term" value="F:3-oxoacyl-[acyl-carrier-protein] reductase (NADPH) activity"/>
    <property type="evidence" value="ECO:0007669"/>
    <property type="project" value="UniProtKB-EC"/>
</dbReference>
<dbReference type="RefSeq" id="WP_313069012.1">
    <property type="nucleotide sequence ID" value="NZ_JACHJR010000001.1"/>
</dbReference>
<protein>
    <submittedName>
        <fullName evidence="3">3-oxoacyl-[acyl-carrier protein] reductase</fullName>
        <ecNumber evidence="3">1.1.1.100</ecNumber>
    </submittedName>
</protein>
<dbReference type="PROSITE" id="PS00061">
    <property type="entry name" value="ADH_SHORT"/>
    <property type="match status" value="1"/>
</dbReference>
<dbReference type="EC" id="1.1.1.100" evidence="3"/>
<dbReference type="GO" id="GO:0032787">
    <property type="term" value="P:monocarboxylic acid metabolic process"/>
    <property type="evidence" value="ECO:0007669"/>
    <property type="project" value="UniProtKB-ARBA"/>
</dbReference>
<organism evidence="3 4">
    <name type="scientific">Kitasatospora gansuensis</name>
    <dbReference type="NCBI Taxonomy" id="258050"/>
    <lineage>
        <taxon>Bacteria</taxon>
        <taxon>Bacillati</taxon>
        <taxon>Actinomycetota</taxon>
        <taxon>Actinomycetes</taxon>
        <taxon>Kitasatosporales</taxon>
        <taxon>Streptomycetaceae</taxon>
        <taxon>Kitasatospora</taxon>
    </lineage>
</organism>
<dbReference type="PRINTS" id="PR00081">
    <property type="entry name" value="GDHRDH"/>
</dbReference>
<evidence type="ECO:0000313" key="3">
    <source>
        <dbReference type="EMBL" id="MBB4951213.1"/>
    </source>
</evidence>
<dbReference type="Pfam" id="PF13561">
    <property type="entry name" value="adh_short_C2"/>
    <property type="match status" value="1"/>
</dbReference>
<dbReference type="PANTHER" id="PTHR42879">
    <property type="entry name" value="3-OXOACYL-(ACYL-CARRIER-PROTEIN) REDUCTASE"/>
    <property type="match status" value="1"/>
</dbReference>
<comment type="similarity">
    <text evidence="1">Belongs to the short-chain dehydrogenases/reductases (SDR) family.</text>
</comment>
<name>A0A7W7SIQ2_9ACTN</name>
<dbReference type="NCBIfam" id="NF009466">
    <property type="entry name" value="PRK12826.1-2"/>
    <property type="match status" value="1"/>
</dbReference>
<dbReference type="InterPro" id="IPR002347">
    <property type="entry name" value="SDR_fam"/>
</dbReference>
<gene>
    <name evidence="3" type="ORF">F4556_006748</name>
</gene>
<sequence length="263" mass="27223">MTITLPELPLAVRPLQGRTALVTGAATGIGAATAKALAAAGAAVAVAHHAQIGQARTVLEAVRRAGTDGIEISADLTDTDTVARMADQIRSELGPVDILVNNAGAYPRLAWADTDEAAWAAALEINLTAHYRTCHAFTPGMIERGWGRIINVSSVNARIGRVGLTAYSAAKAGLLGLTPALARELGPHGITVNTVVPGAIQVDAENALPAHHRARPQEQVARQCVPRRGQPEDVAAAVAFFASPAASFISGQSLHIDGGWLPN</sequence>
<comment type="caution">
    <text evidence="3">The sequence shown here is derived from an EMBL/GenBank/DDBJ whole genome shotgun (WGS) entry which is preliminary data.</text>
</comment>
<dbReference type="AlphaFoldDB" id="A0A7W7SIQ2"/>
<dbReference type="InterPro" id="IPR020904">
    <property type="entry name" value="Sc_DH/Rdtase_CS"/>
</dbReference>
<dbReference type="Proteomes" id="UP000573327">
    <property type="component" value="Unassembled WGS sequence"/>
</dbReference>